<sequence>MAINGSDPRPDSGQGKTEKSICHTCGGSGQEVDAHAVVPAHGPDDVQPATAAGNHRSDSGRLCG</sequence>
<reference evidence="3" key="1">
    <citation type="submission" date="2017-09" db="EMBL/GenBank/DDBJ databases">
        <title>Depth-based differentiation of microbial function through sediment-hosted aquifers and enrichment of novel symbionts in the deep terrestrial subsurface.</title>
        <authorList>
            <person name="Probst A.J."/>
            <person name="Ladd B."/>
            <person name="Jarett J.K."/>
            <person name="Geller-Mcgrath D.E."/>
            <person name="Sieber C.M.K."/>
            <person name="Emerson J.B."/>
            <person name="Anantharaman K."/>
            <person name="Thomas B.C."/>
            <person name="Malmstrom R."/>
            <person name="Stieglmeier M."/>
            <person name="Klingl A."/>
            <person name="Woyke T."/>
            <person name="Ryan C.M."/>
            <person name="Banfield J.F."/>
        </authorList>
    </citation>
    <scope>NUCLEOTIDE SEQUENCE [LARGE SCALE GENOMIC DNA]</scope>
</reference>
<feature type="compositionally biased region" description="Basic and acidic residues" evidence="1">
    <location>
        <begin position="55"/>
        <end position="64"/>
    </location>
</feature>
<evidence type="ECO:0000313" key="3">
    <source>
        <dbReference type="Proteomes" id="UP000229756"/>
    </source>
</evidence>
<name>A0A2M8EM03_UNCKA</name>
<proteinExistence type="predicted"/>
<gene>
    <name evidence="2" type="ORF">CO058_01755</name>
</gene>
<dbReference type="AlphaFoldDB" id="A0A2M8EM03"/>
<comment type="caution">
    <text evidence="2">The sequence shown here is derived from an EMBL/GenBank/DDBJ whole genome shotgun (WGS) entry which is preliminary data.</text>
</comment>
<evidence type="ECO:0000313" key="2">
    <source>
        <dbReference type="EMBL" id="PJC23750.1"/>
    </source>
</evidence>
<dbReference type="EMBL" id="PFSJ01000013">
    <property type="protein sequence ID" value="PJC23750.1"/>
    <property type="molecule type" value="Genomic_DNA"/>
</dbReference>
<organism evidence="2 3">
    <name type="scientific">candidate division WWE3 bacterium CG_4_9_14_0_2_um_filter_35_11</name>
    <dbReference type="NCBI Taxonomy" id="1975077"/>
    <lineage>
        <taxon>Bacteria</taxon>
        <taxon>Katanobacteria</taxon>
    </lineage>
</organism>
<accession>A0A2M8EM03</accession>
<protein>
    <submittedName>
        <fullName evidence="2">Uncharacterized protein</fullName>
    </submittedName>
</protein>
<evidence type="ECO:0000256" key="1">
    <source>
        <dbReference type="SAM" id="MobiDB-lite"/>
    </source>
</evidence>
<dbReference type="Proteomes" id="UP000229756">
    <property type="component" value="Unassembled WGS sequence"/>
</dbReference>
<feature type="region of interest" description="Disordered" evidence="1">
    <location>
        <begin position="1"/>
        <end position="64"/>
    </location>
</feature>